<sequence length="629" mass="66603">MSMRNASISIAISEDGLSAVISDWSAAQEGGALISSSGLNDALRQAGVITPPLVGVLTKINTVLKKGEDPRGITVARGTLPEPAKDAALQPAGDFRMPVFPGDVIGTITPARSAVPGKGVNGTVVKSEGPEKGQEISFAEDCGCHLDTTTLQVRASRYGIIGITRNRIHMRPLIAVPPDAMVAMGSVFARDFKGREVTPLQMESALKAEDITQPLETAVLQAALKNAQKSNAEIPNVPLSRGVQPQSGKDGWFELYIKDERSSIGIEAADGSIDFRARGMIKAVTSGTKLGKLHAPTRGRPGKDVFGKLIPAHDGAVFLLQTGEHVDALEGSEFAAAIEGMVIYKNNSLSVSEVFQTRGDLNMSVGNISLEKGSAHIRGAVLAGFRVSAPRHVRVDDIVENAEIECGGDVEIGAGILMDRTGFIKAGGTISATFAKGARLESGADIIIAHELSNCTVFAAGSVEAVKGRGKIVGGEVHAVKNILANEVGSDLGVLTTIILGTEPQPKDNTRSARRKELNSLIERIDAGLGQRDLRTLLEQTPPEKRPAVASVIKTRIAAQEELRALDEEEKQEKERLLNAPKPRLKVLKTLYPGTSIKAGGLTLCITDPVPYSQIYFDPQAGEIVIASL</sequence>
<accession>Q311R5</accession>
<evidence type="ECO:0000313" key="2">
    <source>
        <dbReference type="EMBL" id="ABB38331.1"/>
    </source>
</evidence>
<organism evidence="2 3">
    <name type="scientific">Oleidesulfovibrio alaskensis (strain ATCC BAA-1058 / DSM 17464 / G20)</name>
    <name type="common">Desulfovibrio alaskensis</name>
    <dbReference type="NCBI Taxonomy" id="207559"/>
    <lineage>
        <taxon>Bacteria</taxon>
        <taxon>Pseudomonadati</taxon>
        <taxon>Thermodesulfobacteriota</taxon>
        <taxon>Desulfovibrionia</taxon>
        <taxon>Desulfovibrionales</taxon>
        <taxon>Desulfovibrionaceae</taxon>
        <taxon>Oleidesulfovibrio</taxon>
    </lineage>
</organism>
<evidence type="ECO:0000313" key="3">
    <source>
        <dbReference type="Proteomes" id="UP000002710"/>
    </source>
</evidence>
<dbReference type="InterPro" id="IPR005646">
    <property type="entry name" value="FapA"/>
</dbReference>
<evidence type="ECO:0000259" key="1">
    <source>
        <dbReference type="Pfam" id="PF20250"/>
    </source>
</evidence>
<dbReference type="eggNOG" id="COG1315">
    <property type="taxonomic scope" value="Bacteria"/>
</dbReference>
<reference evidence="2 3" key="1">
    <citation type="journal article" date="2011" name="J. Bacteriol.">
        <title>Complete genome sequence and updated annotation of Desulfovibrio alaskensis G20.</title>
        <authorList>
            <person name="Hauser L.J."/>
            <person name="Land M.L."/>
            <person name="Brown S.D."/>
            <person name="Larimer F."/>
            <person name="Keller K.L."/>
            <person name="Rapp-Giles B.J."/>
            <person name="Price M.N."/>
            <person name="Lin M."/>
            <person name="Bruce D.C."/>
            <person name="Detter J.C."/>
            <person name="Tapia R."/>
            <person name="Han C.S."/>
            <person name="Goodwin L.A."/>
            <person name="Cheng J.F."/>
            <person name="Pitluck S."/>
            <person name="Copeland A."/>
            <person name="Lucas S."/>
            <person name="Nolan M."/>
            <person name="Lapidus A.L."/>
            <person name="Palumbo A.V."/>
            <person name="Wall J.D."/>
        </authorList>
    </citation>
    <scope>NUCLEOTIDE SEQUENCE [LARGE SCALE GENOMIC DNA]</scope>
    <source>
        <strain evidence="3">ATCC BAA 1058 / DSM 17464 / G20</strain>
    </source>
</reference>
<dbReference type="EMBL" id="CP000112">
    <property type="protein sequence ID" value="ABB38331.1"/>
    <property type="molecule type" value="Genomic_DNA"/>
</dbReference>
<dbReference type="InterPro" id="IPR046865">
    <property type="entry name" value="FapA_b_solenoid"/>
</dbReference>
<dbReference type="Pfam" id="PF03961">
    <property type="entry name" value="FapA"/>
    <property type="match status" value="1"/>
</dbReference>
<dbReference type="Pfam" id="PF20250">
    <property type="entry name" value="FapA_N"/>
    <property type="match status" value="1"/>
</dbReference>
<protein>
    <recommendedName>
        <fullName evidence="1">Flagellar Assembly Protein A N-terminal region domain-containing protein</fullName>
    </recommendedName>
</protein>
<dbReference type="InterPro" id="IPR046866">
    <property type="entry name" value="FapA_N"/>
</dbReference>
<proteinExistence type="predicted"/>
<dbReference type="STRING" id="207559.Dde_1534"/>
<dbReference type="KEGG" id="dde:Dde_1534"/>
<dbReference type="PANTHER" id="PTHR38032:SF1">
    <property type="entry name" value="RNA-BINDING PROTEIN KHPB N-TERMINAL DOMAIN-CONTAINING PROTEIN"/>
    <property type="match status" value="1"/>
</dbReference>
<gene>
    <name evidence="2" type="ordered locus">Dde_1534</name>
</gene>
<feature type="domain" description="Flagellar Assembly Protein A N-terminal region" evidence="1">
    <location>
        <begin position="174"/>
        <end position="347"/>
    </location>
</feature>
<dbReference type="Proteomes" id="UP000002710">
    <property type="component" value="Chromosome"/>
</dbReference>
<keyword evidence="3" id="KW-1185">Reference proteome</keyword>
<dbReference type="RefSeq" id="WP_011367493.1">
    <property type="nucleotide sequence ID" value="NC_007519.1"/>
</dbReference>
<dbReference type="HOGENOM" id="CLU_026157_1_1_7"/>
<dbReference type="PANTHER" id="PTHR38032">
    <property type="entry name" value="POLYMERASE-RELATED"/>
    <property type="match status" value="1"/>
</dbReference>
<name>Q311R5_OLEA2</name>
<dbReference type="AlphaFoldDB" id="Q311R5"/>